<dbReference type="EMBL" id="DTLS01000140">
    <property type="protein sequence ID" value="HGZ60507.1"/>
    <property type="molecule type" value="Genomic_DNA"/>
</dbReference>
<dbReference type="InterPro" id="IPR014717">
    <property type="entry name" value="Transl_elong_EF1B/ribsomal_bS6"/>
</dbReference>
<keyword evidence="5 6" id="KW-0648">Protein biosynthesis</keyword>
<dbReference type="NCBIfam" id="TIGR00489">
    <property type="entry name" value="aEF-1_beta"/>
    <property type="match status" value="1"/>
</dbReference>
<dbReference type="PIRSF" id="PIRSF006521">
    <property type="entry name" value="Transl_elong_EF1B_B_arc"/>
    <property type="match status" value="1"/>
</dbReference>
<dbReference type="SMART" id="SM00888">
    <property type="entry name" value="EF1_GNE"/>
    <property type="match status" value="1"/>
</dbReference>
<protein>
    <recommendedName>
        <fullName evidence="3 6">Elongation factor 1-beta</fullName>
        <shortName evidence="6">EF-1-beta</shortName>
    </recommendedName>
    <alternativeName>
        <fullName evidence="6">aEF-1beta</fullName>
    </alternativeName>
</protein>
<comment type="function">
    <text evidence="1 6">Promotes the exchange of GDP for GTP in EF-1-alpha/GDP, thus allowing the regeneration of EF-1-alpha/GTP that could then be used to form the ternary complex EF-1-alpha/GTP/AAtRNA.</text>
</comment>
<keyword evidence="4 6" id="KW-0251">Elongation factor</keyword>
<dbReference type="PANTHER" id="PTHR39647">
    <property type="entry name" value="ELONGATION FACTOR 1-BETA"/>
    <property type="match status" value="1"/>
</dbReference>
<dbReference type="InterPro" id="IPR004542">
    <property type="entry name" value="Transl_elong_EF1B_B_arc"/>
</dbReference>
<dbReference type="Pfam" id="PF00736">
    <property type="entry name" value="EF1_GNE"/>
    <property type="match status" value="1"/>
</dbReference>
<evidence type="ECO:0000256" key="2">
    <source>
        <dbReference type="ARBA" id="ARBA00007411"/>
    </source>
</evidence>
<dbReference type="InterPro" id="IPR014038">
    <property type="entry name" value="EF1B_bsu/dsu_GNE"/>
</dbReference>
<dbReference type="SUPFAM" id="SSF54984">
    <property type="entry name" value="eEF-1beta-like"/>
    <property type="match status" value="1"/>
</dbReference>
<evidence type="ECO:0000256" key="4">
    <source>
        <dbReference type="ARBA" id="ARBA00022768"/>
    </source>
</evidence>
<dbReference type="InterPro" id="IPR036219">
    <property type="entry name" value="eEF-1beta-like_sf"/>
</dbReference>
<evidence type="ECO:0000256" key="1">
    <source>
        <dbReference type="ARBA" id="ARBA00003815"/>
    </source>
</evidence>
<dbReference type="Gene3D" id="3.30.70.60">
    <property type="match status" value="1"/>
</dbReference>
<dbReference type="GO" id="GO:0003746">
    <property type="term" value="F:translation elongation factor activity"/>
    <property type="evidence" value="ECO:0007669"/>
    <property type="project" value="UniProtKB-UniRule"/>
</dbReference>
<accession>A0A7J3SLW2</accession>
<dbReference type="AlphaFoldDB" id="A0A7J3SLW2"/>
<dbReference type="NCBIfam" id="NF001670">
    <property type="entry name" value="PRK00435.1"/>
    <property type="match status" value="1"/>
</dbReference>
<organism evidence="8">
    <name type="scientific">Fervidicoccus fontis</name>
    <dbReference type="NCBI Taxonomy" id="683846"/>
    <lineage>
        <taxon>Archaea</taxon>
        <taxon>Thermoproteota</taxon>
        <taxon>Thermoprotei</taxon>
        <taxon>Fervidicoccales</taxon>
        <taxon>Fervidicoccaceae</taxon>
        <taxon>Fervidicoccus</taxon>
    </lineage>
</organism>
<reference evidence="8" key="1">
    <citation type="journal article" date="2020" name="mSystems">
        <title>Genome- and Community-Level Interaction Insights into Carbon Utilization and Element Cycling Functions of Hydrothermarchaeota in Hydrothermal Sediment.</title>
        <authorList>
            <person name="Zhou Z."/>
            <person name="Liu Y."/>
            <person name="Xu W."/>
            <person name="Pan J."/>
            <person name="Luo Z.H."/>
            <person name="Li M."/>
        </authorList>
    </citation>
    <scope>NUCLEOTIDE SEQUENCE [LARGE SCALE GENOMIC DNA]</scope>
    <source>
        <strain evidence="8">SpSt-885</strain>
    </source>
</reference>
<evidence type="ECO:0000256" key="3">
    <source>
        <dbReference type="ARBA" id="ARBA00017600"/>
    </source>
</evidence>
<evidence type="ECO:0000256" key="5">
    <source>
        <dbReference type="ARBA" id="ARBA00022917"/>
    </source>
</evidence>
<dbReference type="CDD" id="cd00292">
    <property type="entry name" value="EF1B"/>
    <property type="match status" value="1"/>
</dbReference>
<comment type="caution">
    <text evidence="8">The sequence shown here is derived from an EMBL/GenBank/DDBJ whole genome shotgun (WGS) entry which is preliminary data.</text>
</comment>
<sequence length="92" mass="10360">MARVLAAVKVYPSDSEIDRGKLLDEIRKVLPEDYHILRAAEEPVAFGYVALKLYITFPEETEGGTDKLEEMLRSVQGIDDLEVESVSRLSSF</sequence>
<evidence type="ECO:0000313" key="8">
    <source>
        <dbReference type="EMBL" id="HGZ60507.1"/>
    </source>
</evidence>
<dbReference type="HAMAP" id="MF_00043">
    <property type="entry name" value="EF1_beta"/>
    <property type="match status" value="1"/>
</dbReference>
<proteinExistence type="inferred from homology"/>
<gene>
    <name evidence="6" type="primary">ef1b</name>
    <name evidence="8" type="ORF">ENW83_04800</name>
</gene>
<evidence type="ECO:0000259" key="7">
    <source>
        <dbReference type="SMART" id="SM00888"/>
    </source>
</evidence>
<evidence type="ECO:0000256" key="6">
    <source>
        <dbReference type="HAMAP-Rule" id="MF_00043"/>
    </source>
</evidence>
<comment type="similarity">
    <text evidence="2 6">Belongs to the EF-1-beta/EF-1-delta family.</text>
</comment>
<dbReference type="PANTHER" id="PTHR39647:SF1">
    <property type="entry name" value="ELONGATION FACTOR 1-BETA"/>
    <property type="match status" value="1"/>
</dbReference>
<feature type="domain" description="Translation elongation factor EF1B beta/delta subunit guanine nucleotide exchange" evidence="7">
    <location>
        <begin position="3"/>
        <end position="89"/>
    </location>
</feature>
<name>A0A7J3SLW2_9CREN</name>